<accession>A0A221KJE5</accession>
<reference evidence="10 11" key="1">
    <citation type="submission" date="2017-07" db="EMBL/GenBank/DDBJ databases">
        <title>Complete Genome Sequence of the cosmetic ferment Vitreoscilla filiformis (ATCC15551).</title>
        <authorList>
            <person name="Contreras S."/>
            <person name="Sagory-Zalkind P."/>
            <person name="Blanquart H."/>
            <person name="Iltis A."/>
            <person name="Morand S.C."/>
        </authorList>
    </citation>
    <scope>NUCLEOTIDE SEQUENCE [LARGE SCALE GENOMIC DNA]</scope>
    <source>
        <strain evidence="10 11">ATCC 15551</strain>
        <plasmid evidence="11">Plasmid pvf1</plasmid>
    </source>
</reference>
<dbReference type="AlphaFoldDB" id="A0A221KJE5"/>
<dbReference type="OrthoDB" id="9811967at2"/>
<gene>
    <name evidence="9" type="primary">cobD</name>
    <name evidence="10" type="ORF">VITFI_CDS3328</name>
</gene>
<dbReference type="PANTHER" id="PTHR34308">
    <property type="entry name" value="COBALAMIN BIOSYNTHESIS PROTEIN CBIB"/>
    <property type="match status" value="1"/>
</dbReference>
<name>A0A221KJE5_VITFI</name>
<feature type="transmembrane region" description="Helical" evidence="9">
    <location>
        <begin position="79"/>
        <end position="97"/>
    </location>
</feature>
<keyword evidence="7 9" id="KW-1133">Transmembrane helix</keyword>
<dbReference type="HAMAP" id="MF_00024">
    <property type="entry name" value="CobD_CbiB"/>
    <property type="match status" value="1"/>
</dbReference>
<dbReference type="GO" id="GO:0009236">
    <property type="term" value="P:cobalamin biosynthetic process"/>
    <property type="evidence" value="ECO:0007669"/>
    <property type="project" value="UniProtKB-UniRule"/>
</dbReference>
<dbReference type="Pfam" id="PF03186">
    <property type="entry name" value="CobD_Cbib"/>
    <property type="match status" value="1"/>
</dbReference>
<dbReference type="EMBL" id="CP022424">
    <property type="protein sequence ID" value="ASM79105.1"/>
    <property type="molecule type" value="Genomic_DNA"/>
</dbReference>
<evidence type="ECO:0000256" key="6">
    <source>
        <dbReference type="ARBA" id="ARBA00022692"/>
    </source>
</evidence>
<geneLocation type="plasmid" evidence="11">
    <name>pvf1</name>
</geneLocation>
<keyword evidence="11" id="KW-1185">Reference proteome</keyword>
<evidence type="ECO:0000256" key="1">
    <source>
        <dbReference type="ARBA" id="ARBA00004651"/>
    </source>
</evidence>
<keyword evidence="8 9" id="KW-0472">Membrane</keyword>
<dbReference type="NCBIfam" id="TIGR00380">
    <property type="entry name" value="cobal_cbiB"/>
    <property type="match status" value="1"/>
</dbReference>
<evidence type="ECO:0000313" key="10">
    <source>
        <dbReference type="EMBL" id="ASM79105.1"/>
    </source>
</evidence>
<dbReference type="GO" id="GO:0048472">
    <property type="term" value="F:threonine-phosphate decarboxylase activity"/>
    <property type="evidence" value="ECO:0007669"/>
    <property type="project" value="InterPro"/>
</dbReference>
<dbReference type="GO" id="GO:0015420">
    <property type="term" value="F:ABC-type vitamin B12 transporter activity"/>
    <property type="evidence" value="ECO:0007669"/>
    <property type="project" value="UniProtKB-UniRule"/>
</dbReference>
<dbReference type="KEGG" id="vff:VITFI_CDS3328"/>
<feature type="transmembrane region" description="Helical" evidence="9">
    <location>
        <begin position="51"/>
        <end position="72"/>
    </location>
</feature>
<comment type="subcellular location">
    <subcellularLocation>
        <location evidence="1 9">Cell membrane</location>
        <topology evidence="1 9">Multi-pass membrane protein</topology>
    </subcellularLocation>
</comment>
<keyword evidence="4 9" id="KW-1003">Cell membrane</keyword>
<dbReference type="InterPro" id="IPR004485">
    <property type="entry name" value="Cobalamin_biosynth_CobD/CbiB"/>
</dbReference>
<proteinExistence type="inferred from homology"/>
<comment type="caution">
    <text evidence="9">Lacks conserved residue(s) required for the propagation of feature annotation.</text>
</comment>
<comment type="similarity">
    <text evidence="3 9">Belongs to the CobD/CbiB family.</text>
</comment>
<dbReference type="UniPathway" id="UPA00148"/>
<dbReference type="PANTHER" id="PTHR34308:SF1">
    <property type="entry name" value="COBALAMIN BIOSYNTHESIS PROTEIN CBIB"/>
    <property type="match status" value="1"/>
</dbReference>
<dbReference type="Proteomes" id="UP000199729">
    <property type="component" value="Plasmid pVF1"/>
</dbReference>
<evidence type="ECO:0000256" key="8">
    <source>
        <dbReference type="ARBA" id="ARBA00023136"/>
    </source>
</evidence>
<keyword evidence="6 9" id="KW-0812">Transmembrane</keyword>
<protein>
    <recommendedName>
        <fullName evidence="9">Cobalamin biosynthesis protein CobD</fullName>
    </recommendedName>
</protein>
<comment type="pathway">
    <text evidence="2 9">Cofactor biosynthesis; adenosylcobalamin biosynthesis.</text>
</comment>
<evidence type="ECO:0000256" key="7">
    <source>
        <dbReference type="ARBA" id="ARBA00022989"/>
    </source>
</evidence>
<keyword evidence="10" id="KW-0614">Plasmid</keyword>
<comment type="function">
    <text evidence="9">Converts cobyric acid to cobinamide by the addition of aminopropanol on the F carboxylic group.</text>
</comment>
<keyword evidence="5 9" id="KW-0169">Cobalamin biosynthesis</keyword>
<evidence type="ECO:0000256" key="9">
    <source>
        <dbReference type="HAMAP-Rule" id="MF_00024"/>
    </source>
</evidence>
<dbReference type="GO" id="GO:0005886">
    <property type="term" value="C:plasma membrane"/>
    <property type="evidence" value="ECO:0007669"/>
    <property type="project" value="UniProtKB-SubCell"/>
</dbReference>
<sequence>MITDLSDLPWIILIALATDRWLGEPPTRWHPVVWMGRWLGLFSTGLPRLPAASAFVAGTVAWGIGAALVVGVAAGLERWLLSTWPAWVTVPLLGLLLKPLLAWRMLRDEVQAVDTALAASLAQGRTQLSRLVSRDTTPLSATDVREAAIETLAENLNDSVIAPLFWLAVAGLPGAALYRFANTADAMWGYRGRWEWAGKWAAWVDDGLSWLPARLTALLLCGAAGRWPGWATLREQASRTPSPNGGWPMGAMAWLLGCRLSKHGVYALNENGRAPQADDHRQALHWAGRAVGWVAGGTAILGIVLAGR</sequence>
<evidence type="ECO:0000256" key="3">
    <source>
        <dbReference type="ARBA" id="ARBA00006263"/>
    </source>
</evidence>
<evidence type="ECO:0000313" key="11">
    <source>
        <dbReference type="Proteomes" id="UP000199729"/>
    </source>
</evidence>
<evidence type="ECO:0000256" key="2">
    <source>
        <dbReference type="ARBA" id="ARBA00004953"/>
    </source>
</evidence>
<feature type="transmembrane region" description="Helical" evidence="9">
    <location>
        <begin position="160"/>
        <end position="181"/>
    </location>
</feature>
<organism evidence="10 11">
    <name type="scientific">Vitreoscilla filiformis</name>
    <dbReference type="NCBI Taxonomy" id="63"/>
    <lineage>
        <taxon>Bacteria</taxon>
        <taxon>Pseudomonadati</taxon>
        <taxon>Pseudomonadota</taxon>
        <taxon>Betaproteobacteria</taxon>
        <taxon>Neisseriales</taxon>
        <taxon>Neisseriaceae</taxon>
        <taxon>Vitreoscilla</taxon>
    </lineage>
</organism>
<evidence type="ECO:0000256" key="4">
    <source>
        <dbReference type="ARBA" id="ARBA00022475"/>
    </source>
</evidence>
<evidence type="ECO:0000256" key="5">
    <source>
        <dbReference type="ARBA" id="ARBA00022573"/>
    </source>
</evidence>
<feature type="transmembrane region" description="Helical" evidence="9">
    <location>
        <begin position="290"/>
        <end position="307"/>
    </location>
</feature>
<dbReference type="RefSeq" id="WP_089418269.1">
    <property type="nucleotide sequence ID" value="NZ_CP022424.1"/>
</dbReference>